<proteinExistence type="predicted"/>
<name>A0AA38VMM8_9PEZI</name>
<keyword evidence="2" id="KW-0678">Repressor</keyword>
<feature type="region of interest" description="Disordered" evidence="6">
    <location>
        <begin position="307"/>
        <end position="360"/>
    </location>
</feature>
<feature type="compositionally biased region" description="Polar residues" evidence="6">
    <location>
        <begin position="346"/>
        <end position="359"/>
    </location>
</feature>
<dbReference type="EMBL" id="JANBVO010000024">
    <property type="protein sequence ID" value="KAJ9141913.1"/>
    <property type="molecule type" value="Genomic_DNA"/>
</dbReference>
<dbReference type="SMART" id="SM01401">
    <property type="entry name" value="Sds3"/>
    <property type="match status" value="1"/>
</dbReference>
<gene>
    <name evidence="7" type="ORF">NKR23_g7653</name>
</gene>
<dbReference type="Proteomes" id="UP001174694">
    <property type="component" value="Unassembled WGS sequence"/>
</dbReference>
<accession>A0AA38VMM8</accession>
<feature type="region of interest" description="Disordered" evidence="6">
    <location>
        <begin position="510"/>
        <end position="539"/>
    </location>
</feature>
<keyword evidence="3" id="KW-0805">Transcription regulation</keyword>
<protein>
    <submittedName>
        <fullName evidence="7">Deacetylase complex subunit</fullName>
    </submittedName>
</protein>
<keyword evidence="5" id="KW-0539">Nucleus</keyword>
<dbReference type="Pfam" id="PF08598">
    <property type="entry name" value="Sds3"/>
    <property type="match status" value="1"/>
</dbReference>
<keyword evidence="4" id="KW-0804">Transcription</keyword>
<dbReference type="GO" id="GO:0010468">
    <property type="term" value="P:regulation of gene expression"/>
    <property type="evidence" value="ECO:0007669"/>
    <property type="project" value="UniProtKB-ARBA"/>
</dbReference>
<comment type="caution">
    <text evidence="7">The sequence shown here is derived from an EMBL/GenBank/DDBJ whole genome shotgun (WGS) entry which is preliminary data.</text>
</comment>
<reference evidence="7" key="1">
    <citation type="submission" date="2022-07" db="EMBL/GenBank/DDBJ databases">
        <title>Fungi with potential for degradation of polypropylene.</title>
        <authorList>
            <person name="Gostincar C."/>
        </authorList>
    </citation>
    <scope>NUCLEOTIDE SEQUENCE</scope>
    <source>
        <strain evidence="7">EXF-13308</strain>
    </source>
</reference>
<feature type="compositionally biased region" description="Basic and acidic residues" evidence="6">
    <location>
        <begin position="19"/>
        <end position="30"/>
    </location>
</feature>
<evidence type="ECO:0000256" key="1">
    <source>
        <dbReference type="ARBA" id="ARBA00004123"/>
    </source>
</evidence>
<keyword evidence="8" id="KW-1185">Reference proteome</keyword>
<dbReference type="GO" id="GO:0005654">
    <property type="term" value="C:nucleoplasm"/>
    <property type="evidence" value="ECO:0007669"/>
    <property type="project" value="UniProtKB-ARBA"/>
</dbReference>
<evidence type="ECO:0000313" key="7">
    <source>
        <dbReference type="EMBL" id="KAJ9141913.1"/>
    </source>
</evidence>
<organism evidence="7 8">
    <name type="scientific">Pleurostoma richardsiae</name>
    <dbReference type="NCBI Taxonomy" id="41990"/>
    <lineage>
        <taxon>Eukaryota</taxon>
        <taxon>Fungi</taxon>
        <taxon>Dikarya</taxon>
        <taxon>Ascomycota</taxon>
        <taxon>Pezizomycotina</taxon>
        <taxon>Sordariomycetes</taxon>
        <taxon>Sordariomycetidae</taxon>
        <taxon>Calosphaeriales</taxon>
        <taxon>Pleurostomataceae</taxon>
        <taxon>Pleurostoma</taxon>
    </lineage>
</organism>
<dbReference type="PANTHER" id="PTHR21964">
    <property type="entry name" value="BREAST CANCER METASTASIS-SUPPRESSOR 1"/>
    <property type="match status" value="1"/>
</dbReference>
<dbReference type="InterPro" id="IPR013907">
    <property type="entry name" value="Sds3"/>
</dbReference>
<evidence type="ECO:0000256" key="2">
    <source>
        <dbReference type="ARBA" id="ARBA00022491"/>
    </source>
</evidence>
<evidence type="ECO:0000256" key="3">
    <source>
        <dbReference type="ARBA" id="ARBA00023015"/>
    </source>
</evidence>
<sequence length="539" mass="60058">MAANPSSAPAHDGSVNARNESKREKKRQLLTDRLQQLSETFVRSRDNAYREQLQKIQLETNLVMRVDPYTPRPSDFLGPEKEKLAQDWPSDPAASRTLLEMAGPKFQQWIHNIEDLAEHRDYEITKQKAQYDRKMQQYRRVHEFKVQTAKREHQALASTVRDRLMNAILAKKLRLNREKEALEISDASALLLHPNQFSLTNPSSPGGAHGKRATRLRREMEEMPGFSDSRKRKRNGNDDDGSPAPQRRALDSSNTTPVWQGERLQFRKTTGPVYSIDKLFTDRELSMNYQTSSIAAHKYLLRHSRKTDANGIHSPASDDLSGDEKHEDEDGNDSGPSAPAMERQVSHATRSTRGGTHNPNFYDGKVMGIEGLTNFELPSNLDKLYVQEPRLPPIVPTPYNKAKPMTEANGPQMLPQDDINGDMMAMNILQQYEQIHGPGSNLDTSNGGRRVLETVAQIPGESKYIAFVQGERPSAQDLREGLGVPTSHVRGEAGSVPVIGISALPAIGGSPMSRQSSMGGVAMSRQGTGGSTRGQRRRG</sequence>
<feature type="region of interest" description="Disordered" evidence="6">
    <location>
        <begin position="197"/>
        <end position="264"/>
    </location>
</feature>
<dbReference type="AlphaFoldDB" id="A0AA38VMM8"/>
<comment type="subcellular location">
    <subcellularLocation>
        <location evidence="1">Nucleus</location>
    </subcellularLocation>
</comment>
<evidence type="ECO:0000256" key="4">
    <source>
        <dbReference type="ARBA" id="ARBA00023163"/>
    </source>
</evidence>
<feature type="region of interest" description="Disordered" evidence="6">
    <location>
        <begin position="1"/>
        <end position="30"/>
    </location>
</feature>
<evidence type="ECO:0000256" key="5">
    <source>
        <dbReference type="ARBA" id="ARBA00023242"/>
    </source>
</evidence>
<evidence type="ECO:0000313" key="8">
    <source>
        <dbReference type="Proteomes" id="UP001174694"/>
    </source>
</evidence>
<evidence type="ECO:0000256" key="6">
    <source>
        <dbReference type="SAM" id="MobiDB-lite"/>
    </source>
</evidence>